<protein>
    <submittedName>
        <fullName evidence="1">50S ribosomal protein L11 methyltransferase</fullName>
    </submittedName>
</protein>
<dbReference type="PROSITE" id="PS00092">
    <property type="entry name" value="N6_MTASE"/>
    <property type="match status" value="1"/>
</dbReference>
<dbReference type="EMBL" id="JAENGP010000020">
    <property type="protein sequence ID" value="MBK1782450.1"/>
    <property type="molecule type" value="Genomic_DNA"/>
</dbReference>
<keyword evidence="1" id="KW-0687">Ribonucleoprotein</keyword>
<dbReference type="InterPro" id="IPR029063">
    <property type="entry name" value="SAM-dependent_MTases_sf"/>
</dbReference>
<organism evidence="1 2">
    <name type="scientific">Advenella mandrilli</name>
    <dbReference type="NCBI Taxonomy" id="2800330"/>
    <lineage>
        <taxon>Bacteria</taxon>
        <taxon>Pseudomonadati</taxon>
        <taxon>Pseudomonadota</taxon>
        <taxon>Betaproteobacteria</taxon>
        <taxon>Burkholderiales</taxon>
        <taxon>Alcaligenaceae</taxon>
    </lineage>
</organism>
<reference evidence="1 2" key="1">
    <citation type="submission" date="2020-12" db="EMBL/GenBank/DDBJ databases">
        <authorList>
            <person name="Lu T."/>
            <person name="Wang Q."/>
            <person name="Han X."/>
        </authorList>
    </citation>
    <scope>NUCLEOTIDE SEQUENCE [LARGE SCALE GENOMIC DNA]</scope>
    <source>
        <strain evidence="1 2">WQ 585</strain>
    </source>
</reference>
<keyword evidence="1" id="KW-0808">Transferase</keyword>
<dbReference type="GO" id="GO:0005840">
    <property type="term" value="C:ribosome"/>
    <property type="evidence" value="ECO:0007669"/>
    <property type="project" value="UniProtKB-KW"/>
</dbReference>
<accession>A0ABS1EHE0</accession>
<dbReference type="InterPro" id="IPR050320">
    <property type="entry name" value="N5-glutamine_MTase"/>
</dbReference>
<evidence type="ECO:0000313" key="1">
    <source>
        <dbReference type="EMBL" id="MBK1782450.1"/>
    </source>
</evidence>
<gene>
    <name evidence="1" type="ORF">JHL22_14630</name>
</gene>
<dbReference type="GO" id="GO:0008168">
    <property type="term" value="F:methyltransferase activity"/>
    <property type="evidence" value="ECO:0007669"/>
    <property type="project" value="UniProtKB-KW"/>
</dbReference>
<evidence type="ECO:0000313" key="2">
    <source>
        <dbReference type="Proteomes" id="UP000635316"/>
    </source>
</evidence>
<dbReference type="InterPro" id="IPR002052">
    <property type="entry name" value="DNA_methylase_N6_adenine_CS"/>
</dbReference>
<dbReference type="PANTHER" id="PTHR18895">
    <property type="entry name" value="HEMK METHYLTRANSFERASE"/>
    <property type="match status" value="1"/>
</dbReference>
<dbReference type="Gene3D" id="3.40.50.150">
    <property type="entry name" value="Vaccinia Virus protein VP39"/>
    <property type="match status" value="1"/>
</dbReference>
<proteinExistence type="predicted"/>
<keyword evidence="1" id="KW-0489">Methyltransferase</keyword>
<keyword evidence="1" id="KW-0689">Ribosomal protein</keyword>
<dbReference type="CDD" id="cd02440">
    <property type="entry name" value="AdoMet_MTases"/>
    <property type="match status" value="1"/>
</dbReference>
<comment type="caution">
    <text evidence="1">The sequence shown here is derived from an EMBL/GenBank/DDBJ whole genome shotgun (WGS) entry which is preliminary data.</text>
</comment>
<dbReference type="SUPFAM" id="SSF53335">
    <property type="entry name" value="S-adenosyl-L-methionine-dependent methyltransferases"/>
    <property type="match status" value="1"/>
</dbReference>
<dbReference type="GO" id="GO:0032259">
    <property type="term" value="P:methylation"/>
    <property type="evidence" value="ECO:0007669"/>
    <property type="project" value="UniProtKB-KW"/>
</dbReference>
<keyword evidence="2" id="KW-1185">Reference proteome</keyword>
<dbReference type="Proteomes" id="UP000635316">
    <property type="component" value="Unassembled WGS sequence"/>
</dbReference>
<dbReference type="PANTHER" id="PTHR18895:SF74">
    <property type="entry name" value="MTRF1L RELEASE FACTOR GLUTAMINE METHYLTRANSFERASE"/>
    <property type="match status" value="1"/>
</dbReference>
<name>A0ABS1EHE0_9BURK</name>
<dbReference type="RefSeq" id="WP_200239110.1">
    <property type="nucleotide sequence ID" value="NZ_JAENGP010000020.1"/>
</dbReference>
<dbReference type="Pfam" id="PF06325">
    <property type="entry name" value="PrmA"/>
    <property type="match status" value="1"/>
</dbReference>
<sequence>MSQTISWQDGKQNHMALWHSESGAKPPKRIVPVDDTLTADQALKLAHEGAGLLWQGDYQNARQLLQAMMRRLDKKTARKNGKTVSRENIRDVFNLYRLGQAQRARLLGMVLIRLDPGFNIALRRAPNVQQACAQVYAYTDAFVVSLRELLGVIGAFEWRRKGVPVPETGGRIHPFYGVFSPVRGEYLKLLNQAPLPESCETAFDIGTGTGVLSIILAKRGIKHIVATDMQERAVECARFNIANAGYQNEITVEQRSFFPEGKADLIVCNPPWLPAKPSSPLEHAVYDPDSSMLKGFLQNLPAHLSRHGQGWLIISDLAEHLGLRNREDLPGWIQQAGLTVLEAHDIKPHHAKVADTTDLLHAARKAEVTRLWRLAVQV</sequence>